<organism evidence="2 3">
    <name type="scientific">Pirellulimonas nuda</name>
    <dbReference type="NCBI Taxonomy" id="2528009"/>
    <lineage>
        <taxon>Bacteria</taxon>
        <taxon>Pseudomonadati</taxon>
        <taxon>Planctomycetota</taxon>
        <taxon>Planctomycetia</taxon>
        <taxon>Pirellulales</taxon>
        <taxon>Lacipirellulaceae</taxon>
        <taxon>Pirellulimonas</taxon>
    </lineage>
</organism>
<evidence type="ECO:0000256" key="1">
    <source>
        <dbReference type="SAM" id="SignalP"/>
    </source>
</evidence>
<sequence length="209" mass="22564" precursor="true">MNTLGRLALCLAAVGAIALLSATGPAQEESLPAPGPPTRTPEQMQKEKSLVAFAKVASVLRHPRCMNCHPSGDRPHVGNDRHLHGMNVQRGPEDHGVPGLYCSACHRTENQAVPNIPGAPHWQLAPPSMGWEGLDDHDLAAMLIDKNRNGNRSLEDLLHHMRVDALVLWGWQAGSGRSNPPLSHEGFIRALKDWFTTGAALPPKGATTF</sequence>
<evidence type="ECO:0000313" key="3">
    <source>
        <dbReference type="Proteomes" id="UP000317429"/>
    </source>
</evidence>
<feature type="signal peptide" evidence="1">
    <location>
        <begin position="1"/>
        <end position="26"/>
    </location>
</feature>
<dbReference type="EMBL" id="CP036291">
    <property type="protein sequence ID" value="QDU89468.1"/>
    <property type="molecule type" value="Genomic_DNA"/>
</dbReference>
<dbReference type="Proteomes" id="UP000317429">
    <property type="component" value="Chromosome"/>
</dbReference>
<feature type="chain" id="PRO_5021983394" description="Cytochrome c domain-containing protein" evidence="1">
    <location>
        <begin position="27"/>
        <end position="209"/>
    </location>
</feature>
<name>A0A518DDB9_9BACT</name>
<keyword evidence="3" id="KW-1185">Reference proteome</keyword>
<dbReference type="OrthoDB" id="656942at2"/>
<accession>A0A518DDB9</accession>
<proteinExistence type="predicted"/>
<protein>
    <recommendedName>
        <fullName evidence="4">Cytochrome c domain-containing protein</fullName>
    </recommendedName>
</protein>
<dbReference type="AlphaFoldDB" id="A0A518DDB9"/>
<reference evidence="2 3" key="1">
    <citation type="submission" date="2019-02" db="EMBL/GenBank/DDBJ databases">
        <title>Deep-cultivation of Planctomycetes and their phenomic and genomic characterization uncovers novel biology.</title>
        <authorList>
            <person name="Wiegand S."/>
            <person name="Jogler M."/>
            <person name="Boedeker C."/>
            <person name="Pinto D."/>
            <person name="Vollmers J."/>
            <person name="Rivas-Marin E."/>
            <person name="Kohn T."/>
            <person name="Peeters S.H."/>
            <person name="Heuer A."/>
            <person name="Rast P."/>
            <person name="Oberbeckmann S."/>
            <person name="Bunk B."/>
            <person name="Jeske O."/>
            <person name="Meyerdierks A."/>
            <person name="Storesund J.E."/>
            <person name="Kallscheuer N."/>
            <person name="Luecker S."/>
            <person name="Lage O.M."/>
            <person name="Pohl T."/>
            <person name="Merkel B.J."/>
            <person name="Hornburger P."/>
            <person name="Mueller R.-W."/>
            <person name="Bruemmer F."/>
            <person name="Labrenz M."/>
            <person name="Spormann A.M."/>
            <person name="Op den Camp H."/>
            <person name="Overmann J."/>
            <person name="Amann R."/>
            <person name="Jetten M.S.M."/>
            <person name="Mascher T."/>
            <person name="Medema M.H."/>
            <person name="Devos D.P."/>
            <person name="Kaster A.-K."/>
            <person name="Ovreas L."/>
            <person name="Rohde M."/>
            <person name="Galperin M.Y."/>
            <person name="Jogler C."/>
        </authorList>
    </citation>
    <scope>NUCLEOTIDE SEQUENCE [LARGE SCALE GENOMIC DNA]</scope>
    <source>
        <strain evidence="2 3">Pla175</strain>
    </source>
</reference>
<dbReference type="SUPFAM" id="SSF48695">
    <property type="entry name" value="Multiheme cytochromes"/>
    <property type="match status" value="1"/>
</dbReference>
<dbReference type="KEGG" id="pnd:Pla175_28580"/>
<dbReference type="RefSeq" id="WP_145286060.1">
    <property type="nucleotide sequence ID" value="NZ_CP036291.1"/>
</dbReference>
<gene>
    <name evidence="2" type="ORF">Pla175_28580</name>
</gene>
<keyword evidence="1" id="KW-0732">Signal</keyword>
<evidence type="ECO:0000313" key="2">
    <source>
        <dbReference type="EMBL" id="QDU89468.1"/>
    </source>
</evidence>
<evidence type="ECO:0008006" key="4">
    <source>
        <dbReference type="Google" id="ProtNLM"/>
    </source>
</evidence>
<dbReference type="InterPro" id="IPR036280">
    <property type="entry name" value="Multihaem_cyt_sf"/>
</dbReference>